<dbReference type="EMBL" id="BK016186">
    <property type="protein sequence ID" value="DAG01112.1"/>
    <property type="molecule type" value="Genomic_DNA"/>
</dbReference>
<accession>A0A8S5V2Y1</accession>
<name>A0A8S5V2Y1_9CAUD</name>
<proteinExistence type="predicted"/>
<evidence type="ECO:0000313" key="1">
    <source>
        <dbReference type="EMBL" id="DAG01112.1"/>
    </source>
</evidence>
<reference evidence="1" key="1">
    <citation type="journal article" date="2021" name="Proc. Natl. Acad. Sci. U.S.A.">
        <title>A Catalog of Tens of Thousands of Viruses from Human Metagenomes Reveals Hidden Associations with Chronic Diseases.</title>
        <authorList>
            <person name="Tisza M.J."/>
            <person name="Buck C.B."/>
        </authorList>
    </citation>
    <scope>NUCLEOTIDE SEQUENCE</scope>
    <source>
        <strain evidence="1">Ct6YY1</strain>
    </source>
</reference>
<sequence length="101" mass="11797">MREWEPAEVVLLISSLPARSRYARRLLGEKDGDGWDVRDWLALDTRNAIEGLRATVVAMGDKKKRNEFREWEHYPGRESEKKRQTAAKLGRFRLLASELKD</sequence>
<protein>
    <submittedName>
        <fullName evidence="1">Uncharacterized protein</fullName>
    </submittedName>
</protein>
<organism evidence="1">
    <name type="scientific">Siphoviridae sp. ct6YY1</name>
    <dbReference type="NCBI Taxonomy" id="2825343"/>
    <lineage>
        <taxon>Viruses</taxon>
        <taxon>Duplodnaviria</taxon>
        <taxon>Heunggongvirae</taxon>
        <taxon>Uroviricota</taxon>
        <taxon>Caudoviricetes</taxon>
    </lineage>
</organism>